<reference evidence="1" key="2">
    <citation type="journal article" date="2021" name="PeerJ">
        <title>Extensive microbial diversity within the chicken gut microbiome revealed by metagenomics and culture.</title>
        <authorList>
            <person name="Gilroy R."/>
            <person name="Ravi A."/>
            <person name="Getino M."/>
            <person name="Pursley I."/>
            <person name="Horton D.L."/>
            <person name="Alikhan N.F."/>
            <person name="Baker D."/>
            <person name="Gharbi K."/>
            <person name="Hall N."/>
            <person name="Watson M."/>
            <person name="Adriaenssens E.M."/>
            <person name="Foster-Nyarko E."/>
            <person name="Jarju S."/>
            <person name="Secka A."/>
            <person name="Antonio M."/>
            <person name="Oren A."/>
            <person name="Chaudhuri R.R."/>
            <person name="La Ragione R."/>
            <person name="Hildebrand F."/>
            <person name="Pallen M.J."/>
        </authorList>
    </citation>
    <scope>NUCLEOTIDE SEQUENCE</scope>
    <source>
        <strain evidence="1">B2-16538</strain>
    </source>
</reference>
<gene>
    <name evidence="1" type="ORF">IAB78_04950</name>
</gene>
<name>A0A9D9J273_9BACT</name>
<reference evidence="1" key="1">
    <citation type="submission" date="2020-10" db="EMBL/GenBank/DDBJ databases">
        <authorList>
            <person name="Gilroy R."/>
        </authorList>
    </citation>
    <scope>NUCLEOTIDE SEQUENCE</scope>
    <source>
        <strain evidence="1">B2-16538</strain>
    </source>
</reference>
<dbReference type="Gene3D" id="3.30.420.10">
    <property type="entry name" value="Ribonuclease H-like superfamily/Ribonuclease H"/>
    <property type="match status" value="1"/>
</dbReference>
<feature type="non-terminal residue" evidence="1">
    <location>
        <position position="284"/>
    </location>
</feature>
<sequence length="284" mass="32030">MASIIFFDTEIDPKTGKILDIGAVRDDGVIFHRNSIHDFSGFLQGTEFVCGHNVLSHDMKYVGKAMKTAGIDGSNVIDTLYLSPLMFPKKPYHSLLKDDKLLADELSNPLNDSEKARELFDSECTAFNAIDEDLKEIYYSLLENTAEFGAFFRYAGYRGHSSRESGSVSLFMRSLQNMFRPDNSAETADKIKRRFREEICINADISGMVRKYPIGLAYCLALIDALDKSPSVKSVTPPWVLHNYPEVEQLMFRLRNSPCLEGCPFCNKAFDIHAGLKEWFGFGS</sequence>
<evidence type="ECO:0000313" key="2">
    <source>
        <dbReference type="Proteomes" id="UP000823750"/>
    </source>
</evidence>
<proteinExistence type="predicted"/>
<dbReference type="EMBL" id="JADILX010000080">
    <property type="protein sequence ID" value="MBO8485753.1"/>
    <property type="molecule type" value="Genomic_DNA"/>
</dbReference>
<accession>A0A9D9J273</accession>
<dbReference type="AlphaFoldDB" id="A0A9D9J273"/>
<dbReference type="InterPro" id="IPR012337">
    <property type="entry name" value="RNaseH-like_sf"/>
</dbReference>
<dbReference type="InterPro" id="IPR036397">
    <property type="entry name" value="RNaseH_sf"/>
</dbReference>
<dbReference type="Proteomes" id="UP000823750">
    <property type="component" value="Unassembled WGS sequence"/>
</dbReference>
<dbReference type="GO" id="GO:0004386">
    <property type="term" value="F:helicase activity"/>
    <property type="evidence" value="ECO:0007669"/>
    <property type="project" value="UniProtKB-KW"/>
</dbReference>
<keyword evidence="1" id="KW-0347">Helicase</keyword>
<comment type="caution">
    <text evidence="1">The sequence shown here is derived from an EMBL/GenBank/DDBJ whole genome shotgun (WGS) entry which is preliminary data.</text>
</comment>
<dbReference type="GO" id="GO:0003676">
    <property type="term" value="F:nucleic acid binding"/>
    <property type="evidence" value="ECO:0007669"/>
    <property type="project" value="InterPro"/>
</dbReference>
<evidence type="ECO:0000313" key="1">
    <source>
        <dbReference type="EMBL" id="MBO8485753.1"/>
    </source>
</evidence>
<keyword evidence="1" id="KW-0067">ATP-binding</keyword>
<protein>
    <submittedName>
        <fullName evidence="1">RecQ family ATP-dependent DNA helicase</fullName>
    </submittedName>
</protein>
<keyword evidence="1" id="KW-0378">Hydrolase</keyword>
<organism evidence="1 2">
    <name type="scientific">Candidatus Cryptobacteroides excrementavium</name>
    <dbReference type="NCBI Taxonomy" id="2840759"/>
    <lineage>
        <taxon>Bacteria</taxon>
        <taxon>Pseudomonadati</taxon>
        <taxon>Bacteroidota</taxon>
        <taxon>Bacteroidia</taxon>
        <taxon>Bacteroidales</taxon>
        <taxon>Candidatus Cryptobacteroides</taxon>
    </lineage>
</organism>
<keyword evidence="1" id="KW-0547">Nucleotide-binding</keyword>
<dbReference type="SUPFAM" id="SSF53098">
    <property type="entry name" value="Ribonuclease H-like"/>
    <property type="match status" value="1"/>
</dbReference>